<gene>
    <name evidence="1" type="ORF">CPB84DRAFT_1744668</name>
</gene>
<reference evidence="1" key="1">
    <citation type="submission" date="2020-11" db="EMBL/GenBank/DDBJ databases">
        <authorList>
            <consortium name="DOE Joint Genome Institute"/>
            <person name="Ahrendt S."/>
            <person name="Riley R."/>
            <person name="Andreopoulos W."/>
            <person name="LaButti K."/>
            <person name="Pangilinan J."/>
            <person name="Ruiz-duenas F.J."/>
            <person name="Barrasa J.M."/>
            <person name="Sanchez-Garcia M."/>
            <person name="Camarero S."/>
            <person name="Miyauchi S."/>
            <person name="Serrano A."/>
            <person name="Linde D."/>
            <person name="Babiker R."/>
            <person name="Drula E."/>
            <person name="Ayuso-Fernandez I."/>
            <person name="Pacheco R."/>
            <person name="Padilla G."/>
            <person name="Ferreira P."/>
            <person name="Barriuso J."/>
            <person name="Kellner H."/>
            <person name="Castanera R."/>
            <person name="Alfaro M."/>
            <person name="Ramirez L."/>
            <person name="Pisabarro A.G."/>
            <person name="Kuo A."/>
            <person name="Tritt A."/>
            <person name="Lipzen A."/>
            <person name="He G."/>
            <person name="Yan M."/>
            <person name="Ng V."/>
            <person name="Cullen D."/>
            <person name="Martin F."/>
            <person name="Rosso M.-N."/>
            <person name="Henrissat B."/>
            <person name="Hibbett D."/>
            <person name="Martinez A.T."/>
            <person name="Grigoriev I.V."/>
        </authorList>
    </citation>
    <scope>NUCLEOTIDE SEQUENCE</scope>
    <source>
        <strain evidence="1">AH 44721</strain>
    </source>
</reference>
<keyword evidence="2" id="KW-1185">Reference proteome</keyword>
<organism evidence="1 2">
    <name type="scientific">Gymnopilus junonius</name>
    <name type="common">Spectacular rustgill mushroom</name>
    <name type="synonym">Gymnopilus spectabilis subsp. junonius</name>
    <dbReference type="NCBI Taxonomy" id="109634"/>
    <lineage>
        <taxon>Eukaryota</taxon>
        <taxon>Fungi</taxon>
        <taxon>Dikarya</taxon>
        <taxon>Basidiomycota</taxon>
        <taxon>Agaricomycotina</taxon>
        <taxon>Agaricomycetes</taxon>
        <taxon>Agaricomycetidae</taxon>
        <taxon>Agaricales</taxon>
        <taxon>Agaricineae</taxon>
        <taxon>Hymenogastraceae</taxon>
        <taxon>Gymnopilus</taxon>
    </lineage>
</organism>
<sequence>MDECVCRVAAIRTRGYAWWNPSHIETSIPNHTGCHWIIRSNANAFRCQEAFRAAGLRTAAILYHFLEKNRFGGRIPRGVFLTIGWCIVEGKYRRIWRQQTGLPGHRETLTVRDLSSVDYLFGKAIPFTYAFANCTWAPEERRLLDVSAARGLDYEKVEKASPKDQMGPQI</sequence>
<dbReference type="AlphaFoldDB" id="A0A9P5NWX7"/>
<protein>
    <submittedName>
        <fullName evidence="1">Uncharacterized protein</fullName>
    </submittedName>
</protein>
<evidence type="ECO:0000313" key="2">
    <source>
        <dbReference type="Proteomes" id="UP000724874"/>
    </source>
</evidence>
<proteinExistence type="predicted"/>
<dbReference type="Proteomes" id="UP000724874">
    <property type="component" value="Unassembled WGS sequence"/>
</dbReference>
<evidence type="ECO:0000313" key="1">
    <source>
        <dbReference type="EMBL" id="KAF8907287.1"/>
    </source>
</evidence>
<dbReference type="EMBL" id="JADNYJ010000015">
    <property type="protein sequence ID" value="KAF8907287.1"/>
    <property type="molecule type" value="Genomic_DNA"/>
</dbReference>
<accession>A0A9P5NWX7</accession>
<comment type="caution">
    <text evidence="1">The sequence shown here is derived from an EMBL/GenBank/DDBJ whole genome shotgun (WGS) entry which is preliminary data.</text>
</comment>
<name>A0A9P5NWX7_GYMJU</name>